<feature type="domain" description="KIB1-4 beta-propeller" evidence="2">
    <location>
        <begin position="71"/>
        <end position="231"/>
    </location>
</feature>
<gene>
    <name evidence="3" type="ORF">Scaly_2480400</name>
</gene>
<dbReference type="InterPro" id="IPR001810">
    <property type="entry name" value="F-box_dom"/>
</dbReference>
<evidence type="ECO:0000313" key="3">
    <source>
        <dbReference type="EMBL" id="KAL0321840.1"/>
    </source>
</evidence>
<evidence type="ECO:0000259" key="1">
    <source>
        <dbReference type="Pfam" id="PF00646"/>
    </source>
</evidence>
<dbReference type="SUPFAM" id="SSF81383">
    <property type="entry name" value="F-box domain"/>
    <property type="match status" value="1"/>
</dbReference>
<dbReference type="InterPro" id="IPR005174">
    <property type="entry name" value="KIB1-4_b-propeller"/>
</dbReference>
<dbReference type="PANTHER" id="PTHR47123:SF6">
    <property type="entry name" value="F-BOX PROTEIN SKIP23-LIKE ISOFORM X1"/>
    <property type="match status" value="1"/>
</dbReference>
<dbReference type="EMBL" id="JACGWM010000016">
    <property type="protein sequence ID" value="KAL0321840.1"/>
    <property type="molecule type" value="Genomic_DNA"/>
</dbReference>
<comment type="caution">
    <text evidence="3">The sequence shown here is derived from an EMBL/GenBank/DDBJ whole genome shotgun (WGS) entry which is preliminary data.</text>
</comment>
<sequence>MDGEIRMWSDLPQELVEKIANCLDTETDVLRFRAICSSWRLTRPFRRSLCTPLKLPLIWKSYHPLYKDAYYSLIERNVYRVQLPETTEPRFWLVMTERSSDDKLRILNPVCGRRIRFCRKLRSKENPKYYFKQVIVSGDANNDEYGIMAIDFHNKLWCIKAGDDTWTLASYKWSNYLNYLDGVNHKGHIYVVDEFRGTLVFDSMFKSTEITRRPVHHHVAQSNLVELYKGNCFWLIAIQEEFLLGTGHDCSFSVPAEEFDGSKGTRVFYESEFVYFLTDDAGYRKRDVEEINFVVSDEVKLKFKELHGHNTGVCDFLLVKQDHY</sequence>
<dbReference type="InterPro" id="IPR036047">
    <property type="entry name" value="F-box-like_dom_sf"/>
</dbReference>
<dbReference type="AlphaFoldDB" id="A0AAW2LRQ8"/>
<accession>A0AAW2LRQ8</accession>
<proteinExistence type="predicted"/>
<dbReference type="InterPro" id="IPR051304">
    <property type="entry name" value="SCF_F-box_domain"/>
</dbReference>
<evidence type="ECO:0000259" key="2">
    <source>
        <dbReference type="Pfam" id="PF03478"/>
    </source>
</evidence>
<reference evidence="3" key="2">
    <citation type="journal article" date="2024" name="Plant">
        <title>Genomic evolution and insights into agronomic trait innovations of Sesamum species.</title>
        <authorList>
            <person name="Miao H."/>
            <person name="Wang L."/>
            <person name="Qu L."/>
            <person name="Liu H."/>
            <person name="Sun Y."/>
            <person name="Le M."/>
            <person name="Wang Q."/>
            <person name="Wei S."/>
            <person name="Zheng Y."/>
            <person name="Lin W."/>
            <person name="Duan Y."/>
            <person name="Cao H."/>
            <person name="Xiong S."/>
            <person name="Wang X."/>
            <person name="Wei L."/>
            <person name="Li C."/>
            <person name="Ma Q."/>
            <person name="Ju M."/>
            <person name="Zhao R."/>
            <person name="Li G."/>
            <person name="Mu C."/>
            <person name="Tian Q."/>
            <person name="Mei H."/>
            <person name="Zhang T."/>
            <person name="Gao T."/>
            <person name="Zhang H."/>
        </authorList>
    </citation>
    <scope>NUCLEOTIDE SEQUENCE</scope>
    <source>
        <strain evidence="3">KEN8</strain>
    </source>
</reference>
<protein>
    <submittedName>
        <fullName evidence="3">F-box protein</fullName>
    </submittedName>
</protein>
<dbReference type="Pfam" id="PF03478">
    <property type="entry name" value="Beta-prop_KIB1-4"/>
    <property type="match status" value="1"/>
</dbReference>
<dbReference type="Gene3D" id="1.20.1280.50">
    <property type="match status" value="1"/>
</dbReference>
<name>A0AAW2LRQ8_9LAMI</name>
<dbReference type="PANTHER" id="PTHR47123">
    <property type="entry name" value="F-BOX PROTEIN SKIP23"/>
    <property type="match status" value="1"/>
</dbReference>
<reference evidence="3" key="1">
    <citation type="submission" date="2020-06" db="EMBL/GenBank/DDBJ databases">
        <authorList>
            <person name="Li T."/>
            <person name="Hu X."/>
            <person name="Zhang T."/>
            <person name="Song X."/>
            <person name="Zhang H."/>
            <person name="Dai N."/>
            <person name="Sheng W."/>
            <person name="Hou X."/>
            <person name="Wei L."/>
        </authorList>
    </citation>
    <scope>NUCLEOTIDE SEQUENCE</scope>
    <source>
        <strain evidence="3">KEN8</strain>
        <tissue evidence="3">Leaf</tissue>
    </source>
</reference>
<organism evidence="3">
    <name type="scientific">Sesamum calycinum</name>
    <dbReference type="NCBI Taxonomy" id="2727403"/>
    <lineage>
        <taxon>Eukaryota</taxon>
        <taxon>Viridiplantae</taxon>
        <taxon>Streptophyta</taxon>
        <taxon>Embryophyta</taxon>
        <taxon>Tracheophyta</taxon>
        <taxon>Spermatophyta</taxon>
        <taxon>Magnoliopsida</taxon>
        <taxon>eudicotyledons</taxon>
        <taxon>Gunneridae</taxon>
        <taxon>Pentapetalae</taxon>
        <taxon>asterids</taxon>
        <taxon>lamiids</taxon>
        <taxon>Lamiales</taxon>
        <taxon>Pedaliaceae</taxon>
        <taxon>Sesamum</taxon>
    </lineage>
</organism>
<dbReference type="Pfam" id="PF00646">
    <property type="entry name" value="F-box"/>
    <property type="match status" value="1"/>
</dbReference>
<feature type="domain" description="F-box" evidence="1">
    <location>
        <begin position="8"/>
        <end position="40"/>
    </location>
</feature>